<dbReference type="InterPro" id="IPR005325">
    <property type="entry name" value="DUF308_memb"/>
</dbReference>
<evidence type="ECO:0000256" key="1">
    <source>
        <dbReference type="SAM" id="Phobius"/>
    </source>
</evidence>
<reference evidence="2 3" key="1">
    <citation type="submission" date="2021-05" db="EMBL/GenBank/DDBJ databases">
        <title>Comparative genomic studies on the polysaccharide-degrading batcterial strains of the Flammeovirga genus.</title>
        <authorList>
            <person name="Zewei F."/>
            <person name="Zheng Z."/>
            <person name="Yu L."/>
            <person name="Ruyue G."/>
            <person name="Yanhong M."/>
            <person name="Yuanyuan C."/>
            <person name="Jingyan G."/>
            <person name="Wenjun H."/>
        </authorList>
    </citation>
    <scope>NUCLEOTIDE SEQUENCE [LARGE SCALE GENOMIC DNA]</scope>
    <source>
        <strain evidence="2 3">YS10</strain>
    </source>
</reference>
<evidence type="ECO:0000313" key="2">
    <source>
        <dbReference type="EMBL" id="QWG06938.1"/>
    </source>
</evidence>
<name>A0ABX8GUE5_9BACT</name>
<keyword evidence="3" id="KW-1185">Reference proteome</keyword>
<keyword evidence="1" id="KW-0472">Membrane</keyword>
<keyword evidence="1" id="KW-0812">Transmembrane</keyword>
<sequence>MKTFIRTHDEKLTPYWWMSGLTGVSYILIGALLLIIPFGSNFQLTEFFAAILLINALFEINFIITNKSKIFSWGFNLINTVYDLLMSAILVFSNELGRYFIIYFSGFWLLSKSISSLNLGLHLKKKSFLKVLSILTSIVALVCSMFLIINELFSFLEIRGIIGVGLLSMGLSRLFDFKLQDKERY</sequence>
<organism evidence="2 3">
    <name type="scientific">Flammeovirga kamogawensis</name>
    <dbReference type="NCBI Taxonomy" id="373891"/>
    <lineage>
        <taxon>Bacteria</taxon>
        <taxon>Pseudomonadati</taxon>
        <taxon>Bacteroidota</taxon>
        <taxon>Cytophagia</taxon>
        <taxon>Cytophagales</taxon>
        <taxon>Flammeovirgaceae</taxon>
        <taxon>Flammeovirga</taxon>
    </lineage>
</organism>
<keyword evidence="1" id="KW-1133">Transmembrane helix</keyword>
<dbReference type="RefSeq" id="WP_144074339.1">
    <property type="nucleotide sequence ID" value="NZ_CP076128.1"/>
</dbReference>
<dbReference type="PANTHER" id="PTHR34989">
    <property type="entry name" value="PROTEIN HDED"/>
    <property type="match status" value="1"/>
</dbReference>
<feature type="transmembrane region" description="Helical" evidence="1">
    <location>
        <begin position="99"/>
        <end position="121"/>
    </location>
</feature>
<dbReference type="EMBL" id="CP076128">
    <property type="protein sequence ID" value="QWG06938.1"/>
    <property type="molecule type" value="Genomic_DNA"/>
</dbReference>
<feature type="transmembrane region" description="Helical" evidence="1">
    <location>
        <begin position="71"/>
        <end position="93"/>
    </location>
</feature>
<protein>
    <recommendedName>
        <fullName evidence="4">HdeD family acid-resistance protein</fullName>
    </recommendedName>
</protein>
<feature type="transmembrane region" description="Helical" evidence="1">
    <location>
        <begin position="47"/>
        <end position="64"/>
    </location>
</feature>
<dbReference type="Proteomes" id="UP000682802">
    <property type="component" value="Chromosome 1"/>
</dbReference>
<dbReference type="InterPro" id="IPR052712">
    <property type="entry name" value="Acid_resist_chaperone_HdeD"/>
</dbReference>
<dbReference type="Pfam" id="PF03729">
    <property type="entry name" value="DUF308"/>
    <property type="match status" value="1"/>
</dbReference>
<dbReference type="PANTHER" id="PTHR34989:SF1">
    <property type="entry name" value="PROTEIN HDED"/>
    <property type="match status" value="1"/>
</dbReference>
<gene>
    <name evidence="2" type="ORF">KM029_16755</name>
</gene>
<feature type="transmembrane region" description="Helical" evidence="1">
    <location>
        <begin position="12"/>
        <end position="35"/>
    </location>
</feature>
<accession>A0ABX8GUE5</accession>
<feature type="transmembrane region" description="Helical" evidence="1">
    <location>
        <begin position="155"/>
        <end position="175"/>
    </location>
</feature>
<feature type="transmembrane region" description="Helical" evidence="1">
    <location>
        <begin position="128"/>
        <end position="149"/>
    </location>
</feature>
<proteinExistence type="predicted"/>
<evidence type="ECO:0008006" key="4">
    <source>
        <dbReference type="Google" id="ProtNLM"/>
    </source>
</evidence>
<evidence type="ECO:0000313" key="3">
    <source>
        <dbReference type="Proteomes" id="UP000682802"/>
    </source>
</evidence>